<dbReference type="InterPro" id="IPR014729">
    <property type="entry name" value="Rossmann-like_a/b/a_fold"/>
</dbReference>
<gene>
    <name evidence="8" type="ORF">HF325_003148</name>
</gene>
<evidence type="ECO:0000256" key="1">
    <source>
        <dbReference type="ARBA" id="ARBA00005594"/>
    </source>
</evidence>
<evidence type="ECO:0000256" key="2">
    <source>
        <dbReference type="ARBA" id="ARBA00013164"/>
    </source>
</evidence>
<dbReference type="GO" id="GO:0006429">
    <property type="term" value="P:leucyl-tRNA aminoacylation"/>
    <property type="evidence" value="ECO:0007669"/>
    <property type="project" value="InterPro"/>
</dbReference>
<dbReference type="InterPro" id="IPR002302">
    <property type="entry name" value="Leu-tRNA-ligase"/>
</dbReference>
<evidence type="ECO:0000313" key="8">
    <source>
        <dbReference type="EMBL" id="KAF8002183.1"/>
    </source>
</evidence>
<dbReference type="GO" id="GO:0005524">
    <property type="term" value="F:ATP binding"/>
    <property type="evidence" value="ECO:0007669"/>
    <property type="project" value="UniProtKB-KW"/>
</dbReference>
<comment type="caution">
    <text evidence="8">The sequence shown here is derived from an EMBL/GenBank/DDBJ whole genome shotgun (WGS) entry which is preliminary data.</text>
</comment>
<dbReference type="PANTHER" id="PTHR43740:SF2">
    <property type="entry name" value="LEUCINE--TRNA LIGASE, MITOCHONDRIAL"/>
    <property type="match status" value="1"/>
</dbReference>
<dbReference type="EC" id="6.1.1.4" evidence="2"/>
<dbReference type="GO" id="GO:0004823">
    <property type="term" value="F:leucine-tRNA ligase activity"/>
    <property type="evidence" value="ECO:0007669"/>
    <property type="project" value="UniProtKB-EC"/>
</dbReference>
<accession>A0A8H7GUX6</accession>
<comment type="similarity">
    <text evidence="1">Belongs to the class-I aminoacyl-tRNA synthetase family.</text>
</comment>
<evidence type="ECO:0000313" key="9">
    <source>
        <dbReference type="Proteomes" id="UP000649328"/>
    </source>
</evidence>
<evidence type="ECO:0000256" key="3">
    <source>
        <dbReference type="ARBA" id="ARBA00022598"/>
    </source>
</evidence>
<dbReference type="Proteomes" id="UP000649328">
    <property type="component" value="Unassembled WGS sequence"/>
</dbReference>
<evidence type="ECO:0000256" key="6">
    <source>
        <dbReference type="ARBA" id="ARBA00022917"/>
    </source>
</evidence>
<keyword evidence="4" id="KW-0547">Nucleotide-binding</keyword>
<dbReference type="GO" id="GO:0032543">
    <property type="term" value="P:mitochondrial translation"/>
    <property type="evidence" value="ECO:0007669"/>
    <property type="project" value="TreeGrafter"/>
</dbReference>
<protein>
    <recommendedName>
        <fullName evidence="2">leucine--tRNA ligase</fullName>
        <ecNumber evidence="2">6.1.1.4</ecNumber>
    </recommendedName>
</protein>
<evidence type="ECO:0000256" key="4">
    <source>
        <dbReference type="ARBA" id="ARBA00022741"/>
    </source>
</evidence>
<dbReference type="Gene3D" id="3.40.50.620">
    <property type="entry name" value="HUPs"/>
    <property type="match status" value="1"/>
</dbReference>
<dbReference type="PRINTS" id="PR00985">
    <property type="entry name" value="TRNASYNTHLEU"/>
</dbReference>
<dbReference type="AlphaFoldDB" id="A0A8H7GUX6"/>
<dbReference type="OrthoDB" id="15954at2759"/>
<keyword evidence="6" id="KW-0648">Protein biosynthesis</keyword>
<keyword evidence="3" id="KW-0436">Ligase</keyword>
<keyword evidence="7" id="KW-0030">Aminoacyl-tRNA synthetase</keyword>
<sequence length="341" mass="38561">MPICGSSAKRDTDTMDTFIDSSWYFFRYTDPKNESLIFDHNKASAAIPIDLYIGGVEHAILHLLYSRFVSKFLGDCGLWSGEQFSNEPIKRLVTQGMVQGKTFTDPTTGRFLTPDEVDLKSSSGPLIKATGETPNYNGVDPTTLIETYGIDAVRAQILFAAPVSDALNWNEDHILGIQRWLRKVIAMKDDVLAKASAQYHQDSHADEFKNVTINGEQLESVKLTKNETSLFNETQFYANRIAQSIGTDLSMNTVISDYMKLTNYLQQVLKRRPKYHAKPFDRLVQKAFDNYGSSDTLRCRRVLGRSSFGFRAGVEIDLLANLSHRAYAYSTLQGLQNHRQW</sequence>
<name>A0A8H7GUX6_9ASCO</name>
<reference evidence="8" key="1">
    <citation type="submission" date="2020-10" db="EMBL/GenBank/DDBJ databases">
        <title>The Whole-Genome Sequence of Metschnikowia persimmonesis, a Novel Endophytic Yeast Species Isolated from Medicinal Plant Diospyros kaki Thumb.</title>
        <authorList>
            <person name="Rahmat E."/>
            <person name="Kang Y."/>
        </authorList>
    </citation>
    <scope>NUCLEOTIDE SEQUENCE</scope>
    <source>
        <strain evidence="8">KIOM G15050</strain>
    </source>
</reference>
<evidence type="ECO:0000256" key="5">
    <source>
        <dbReference type="ARBA" id="ARBA00022840"/>
    </source>
</evidence>
<dbReference type="Gene3D" id="1.10.730.10">
    <property type="entry name" value="Isoleucyl-tRNA Synthetase, Domain 1"/>
    <property type="match status" value="1"/>
</dbReference>
<dbReference type="PANTHER" id="PTHR43740">
    <property type="entry name" value="LEUCYL-TRNA SYNTHETASE"/>
    <property type="match status" value="1"/>
</dbReference>
<dbReference type="SUPFAM" id="SSF52374">
    <property type="entry name" value="Nucleotidylyl transferase"/>
    <property type="match status" value="1"/>
</dbReference>
<dbReference type="GO" id="GO:0005739">
    <property type="term" value="C:mitochondrion"/>
    <property type="evidence" value="ECO:0007669"/>
    <property type="project" value="TreeGrafter"/>
</dbReference>
<evidence type="ECO:0000256" key="7">
    <source>
        <dbReference type="ARBA" id="ARBA00023146"/>
    </source>
</evidence>
<dbReference type="FunFam" id="1.10.730.10:FF:000002">
    <property type="entry name" value="Leucine--tRNA ligase"/>
    <property type="match status" value="1"/>
</dbReference>
<organism evidence="8 9">
    <name type="scientific">Metschnikowia pulcherrima</name>
    <dbReference type="NCBI Taxonomy" id="27326"/>
    <lineage>
        <taxon>Eukaryota</taxon>
        <taxon>Fungi</taxon>
        <taxon>Dikarya</taxon>
        <taxon>Ascomycota</taxon>
        <taxon>Saccharomycotina</taxon>
        <taxon>Pichiomycetes</taxon>
        <taxon>Metschnikowiaceae</taxon>
        <taxon>Metschnikowia</taxon>
    </lineage>
</organism>
<keyword evidence="5" id="KW-0067">ATP-binding</keyword>
<proteinExistence type="inferred from homology"/>
<dbReference type="EMBL" id="JACBPP010000004">
    <property type="protein sequence ID" value="KAF8002183.1"/>
    <property type="molecule type" value="Genomic_DNA"/>
</dbReference>
<keyword evidence="9" id="KW-1185">Reference proteome</keyword>